<dbReference type="RefSeq" id="WP_003923100.1">
    <property type="nucleotide sequence ID" value="NZ_AP022314.1"/>
</dbReference>
<accession>A0AAD1M3K2</accession>
<gene>
    <name evidence="4" type="ORF">MYXE_43850</name>
</gene>
<comment type="similarity">
    <text evidence="1 2">Belongs to the anti-sigma-factor antagonist family.</text>
</comment>
<dbReference type="SUPFAM" id="SSF52091">
    <property type="entry name" value="SpoIIaa-like"/>
    <property type="match status" value="1"/>
</dbReference>
<dbReference type="Gene3D" id="3.30.750.24">
    <property type="entry name" value="STAS domain"/>
    <property type="match status" value="1"/>
</dbReference>
<dbReference type="PANTHER" id="PTHR33495:SF2">
    <property type="entry name" value="ANTI-SIGMA FACTOR ANTAGONIST TM_1081-RELATED"/>
    <property type="match status" value="1"/>
</dbReference>
<evidence type="ECO:0000256" key="1">
    <source>
        <dbReference type="ARBA" id="ARBA00009013"/>
    </source>
</evidence>
<dbReference type="InterPro" id="IPR003658">
    <property type="entry name" value="Anti-sigma_ant"/>
</dbReference>
<feature type="domain" description="STAS" evidence="3">
    <location>
        <begin position="4"/>
        <end position="117"/>
    </location>
</feature>
<dbReference type="AlphaFoldDB" id="A0AAD1M3K2"/>
<dbReference type="EMBL" id="AP022314">
    <property type="protein sequence ID" value="BBU24595.1"/>
    <property type="molecule type" value="Genomic_DNA"/>
</dbReference>
<dbReference type="Proteomes" id="UP000464624">
    <property type="component" value="Chromosome"/>
</dbReference>
<evidence type="ECO:0000313" key="4">
    <source>
        <dbReference type="EMBL" id="BBU24595.1"/>
    </source>
</evidence>
<protein>
    <recommendedName>
        <fullName evidence="2">Anti-sigma factor antagonist</fullName>
    </recommendedName>
</protein>
<dbReference type="InterPro" id="IPR002645">
    <property type="entry name" value="STAS_dom"/>
</dbReference>
<dbReference type="Pfam" id="PF01740">
    <property type="entry name" value="STAS"/>
    <property type="match status" value="1"/>
</dbReference>
<dbReference type="GO" id="GO:0043856">
    <property type="term" value="F:anti-sigma factor antagonist activity"/>
    <property type="evidence" value="ECO:0007669"/>
    <property type="project" value="InterPro"/>
</dbReference>
<dbReference type="KEGG" id="mxe:MYXE_43850"/>
<proteinExistence type="inferred from homology"/>
<dbReference type="CDD" id="cd07043">
    <property type="entry name" value="STAS_anti-anti-sigma_factors"/>
    <property type="match status" value="1"/>
</dbReference>
<reference evidence="4 5" key="1">
    <citation type="submission" date="2019-12" db="EMBL/GenBank/DDBJ databases">
        <title>Complete genome sequence of Mycolicibacterium xenopi str. JCM15661T.</title>
        <authorList>
            <person name="Yoshida M."/>
            <person name="Fukano H."/>
            <person name="Asakura T."/>
            <person name="Hoshino Y."/>
        </authorList>
    </citation>
    <scope>NUCLEOTIDE SEQUENCE [LARGE SCALE GENOMIC DNA]</scope>
    <source>
        <strain evidence="4 5">JCM 15661T</strain>
    </source>
</reference>
<name>A0AAD1M3K2_MYCXE</name>
<dbReference type="InterPro" id="IPR036513">
    <property type="entry name" value="STAS_dom_sf"/>
</dbReference>
<evidence type="ECO:0000313" key="5">
    <source>
        <dbReference type="Proteomes" id="UP000464624"/>
    </source>
</evidence>
<dbReference type="PANTHER" id="PTHR33495">
    <property type="entry name" value="ANTI-SIGMA FACTOR ANTAGONIST TM_1081-RELATED-RELATED"/>
    <property type="match status" value="1"/>
</dbReference>
<organism evidence="4 5">
    <name type="scientific">Mycobacterium xenopi</name>
    <dbReference type="NCBI Taxonomy" id="1789"/>
    <lineage>
        <taxon>Bacteria</taxon>
        <taxon>Bacillati</taxon>
        <taxon>Actinomycetota</taxon>
        <taxon>Actinomycetes</taxon>
        <taxon>Mycobacteriales</taxon>
        <taxon>Mycobacteriaceae</taxon>
        <taxon>Mycobacterium</taxon>
    </lineage>
</organism>
<sequence length="123" mass="13213">MELLAVDREDREDCIVVRVKGDIDSGTVGELVSELTTALEDASTHQARMLVVDLQAVTFFGSAGLNAVLDCHHAGASAGTSVRLVADNAQVIRTIEVTNLDQVLDVYPTLTEALRSPDPDKQH</sequence>
<evidence type="ECO:0000259" key="3">
    <source>
        <dbReference type="PROSITE" id="PS50801"/>
    </source>
</evidence>
<dbReference type="NCBIfam" id="TIGR00377">
    <property type="entry name" value="ant_ant_sig"/>
    <property type="match status" value="1"/>
</dbReference>
<evidence type="ECO:0000256" key="2">
    <source>
        <dbReference type="RuleBase" id="RU003749"/>
    </source>
</evidence>
<dbReference type="PROSITE" id="PS50801">
    <property type="entry name" value="STAS"/>
    <property type="match status" value="1"/>
</dbReference>